<proteinExistence type="predicted"/>
<accession>A0ABR2CIW8</accession>
<dbReference type="Proteomes" id="UP001472677">
    <property type="component" value="Unassembled WGS sequence"/>
</dbReference>
<organism evidence="1 2">
    <name type="scientific">Hibiscus sabdariffa</name>
    <name type="common">roselle</name>
    <dbReference type="NCBI Taxonomy" id="183260"/>
    <lineage>
        <taxon>Eukaryota</taxon>
        <taxon>Viridiplantae</taxon>
        <taxon>Streptophyta</taxon>
        <taxon>Embryophyta</taxon>
        <taxon>Tracheophyta</taxon>
        <taxon>Spermatophyta</taxon>
        <taxon>Magnoliopsida</taxon>
        <taxon>eudicotyledons</taxon>
        <taxon>Gunneridae</taxon>
        <taxon>Pentapetalae</taxon>
        <taxon>rosids</taxon>
        <taxon>malvids</taxon>
        <taxon>Malvales</taxon>
        <taxon>Malvaceae</taxon>
        <taxon>Malvoideae</taxon>
        <taxon>Hibiscus</taxon>
    </lineage>
</organism>
<evidence type="ECO:0008006" key="3">
    <source>
        <dbReference type="Google" id="ProtNLM"/>
    </source>
</evidence>
<evidence type="ECO:0000313" key="2">
    <source>
        <dbReference type="Proteomes" id="UP001472677"/>
    </source>
</evidence>
<dbReference type="Pfam" id="PF05056">
    <property type="entry name" value="DUF674"/>
    <property type="match status" value="2"/>
</dbReference>
<dbReference type="EMBL" id="JBBPBM010000051">
    <property type="protein sequence ID" value="KAK8519537.1"/>
    <property type="molecule type" value="Genomic_DNA"/>
</dbReference>
<evidence type="ECO:0000313" key="1">
    <source>
        <dbReference type="EMBL" id="KAK8519537.1"/>
    </source>
</evidence>
<sequence>MALEKEIIEAEEGDHICPAEDGLVMKEGPTTMVAQCKDRPNKEKPEATMVTRFSLLQPLFSILIISTASEKNTISIKLSIDQESDTVLLAEADNDFVDILRGLLKFPLGNIARLVNKHQSLQPGSRGRFICGNPPCNEKQGGWFSYYNTPTCTYGKLMYVHATKLRESKAVKDETEGVLYRGESMFFITDDLRVLQGSSEDLIQFLLNLGIKNVNLIEEKFVEIGLREMTDILIHSMISKTMLTDVFLRKQGIGSSSLLLNERPSFKAPIIKETAEKDGRTRVKMMLRKSDMKLLYAESSEKFVDLLFSFLSIPLESVLELILGAKCNLALGSTANLFRDLNAMFSVSNQKKSQKGVLPPFYSCPNEFPNIRSRDPPEFCYSFTKRSSTFPFNTFHEATVINKPLDPKSPKPSATNSLGYVEKNLFVITDDLVVKPLSLISRISLLKELGIPLDDVEQKVISIGEVEATALLGACLWSFSALSVSLNFFAKKPKLEPL</sequence>
<dbReference type="InterPro" id="IPR007750">
    <property type="entry name" value="DUF674"/>
</dbReference>
<comment type="caution">
    <text evidence="1">The sequence shown here is derived from an EMBL/GenBank/DDBJ whole genome shotgun (WGS) entry which is preliminary data.</text>
</comment>
<dbReference type="PANTHER" id="PTHR33103">
    <property type="entry name" value="OS01G0153900 PROTEIN"/>
    <property type="match status" value="1"/>
</dbReference>
<name>A0ABR2CIW8_9ROSI</name>
<dbReference type="PANTHER" id="PTHR33103:SF27">
    <property type="entry name" value="OS04G0594700 PROTEIN"/>
    <property type="match status" value="1"/>
</dbReference>
<keyword evidence="2" id="KW-1185">Reference proteome</keyword>
<protein>
    <recommendedName>
        <fullName evidence="3">DUF674 family protein</fullName>
    </recommendedName>
</protein>
<reference evidence="1 2" key="1">
    <citation type="journal article" date="2024" name="G3 (Bethesda)">
        <title>Genome assembly of Hibiscus sabdariffa L. provides insights into metabolisms of medicinal natural products.</title>
        <authorList>
            <person name="Kim T."/>
        </authorList>
    </citation>
    <scope>NUCLEOTIDE SEQUENCE [LARGE SCALE GENOMIC DNA]</scope>
    <source>
        <strain evidence="1">TK-2024</strain>
        <tissue evidence="1">Old leaves</tissue>
    </source>
</reference>
<gene>
    <name evidence="1" type="ORF">V6N12_025572</name>
</gene>